<keyword evidence="3" id="KW-1185">Reference proteome</keyword>
<evidence type="ECO:0000313" key="3">
    <source>
        <dbReference type="Proteomes" id="UP000278962"/>
    </source>
</evidence>
<organism evidence="2 3">
    <name type="scientific">Solirubrobacter pauli</name>
    <dbReference type="NCBI Taxonomy" id="166793"/>
    <lineage>
        <taxon>Bacteria</taxon>
        <taxon>Bacillati</taxon>
        <taxon>Actinomycetota</taxon>
        <taxon>Thermoleophilia</taxon>
        <taxon>Solirubrobacterales</taxon>
        <taxon>Solirubrobacteraceae</taxon>
        <taxon>Solirubrobacter</taxon>
    </lineage>
</organism>
<feature type="compositionally biased region" description="Basic and acidic residues" evidence="1">
    <location>
        <begin position="28"/>
        <end position="57"/>
    </location>
</feature>
<feature type="region of interest" description="Disordered" evidence="1">
    <location>
        <begin position="16"/>
        <end position="57"/>
    </location>
</feature>
<accession>A0A660LA42</accession>
<dbReference type="AlphaFoldDB" id="A0A660LA42"/>
<proteinExistence type="predicted"/>
<dbReference type="EMBL" id="RBIL01000001">
    <property type="protein sequence ID" value="RKQ90830.1"/>
    <property type="molecule type" value="Genomic_DNA"/>
</dbReference>
<gene>
    <name evidence="2" type="ORF">C8N24_0645</name>
</gene>
<sequence length="57" mass="6315">MMRDSVRSSTTLYEHLATLAPAGGGRGETTETKSKETLDHDSEALLEEEPTRHVDTR</sequence>
<evidence type="ECO:0000256" key="1">
    <source>
        <dbReference type="SAM" id="MobiDB-lite"/>
    </source>
</evidence>
<protein>
    <submittedName>
        <fullName evidence="2">Uncharacterized protein</fullName>
    </submittedName>
</protein>
<evidence type="ECO:0000313" key="2">
    <source>
        <dbReference type="EMBL" id="RKQ90830.1"/>
    </source>
</evidence>
<name>A0A660LA42_9ACTN</name>
<reference evidence="2 3" key="1">
    <citation type="submission" date="2018-10" db="EMBL/GenBank/DDBJ databases">
        <title>Genomic Encyclopedia of Archaeal and Bacterial Type Strains, Phase II (KMG-II): from individual species to whole genera.</title>
        <authorList>
            <person name="Goeker M."/>
        </authorList>
    </citation>
    <scope>NUCLEOTIDE SEQUENCE [LARGE SCALE GENOMIC DNA]</scope>
    <source>
        <strain evidence="2 3">DSM 14954</strain>
    </source>
</reference>
<dbReference type="Proteomes" id="UP000278962">
    <property type="component" value="Unassembled WGS sequence"/>
</dbReference>
<comment type="caution">
    <text evidence="2">The sequence shown here is derived from an EMBL/GenBank/DDBJ whole genome shotgun (WGS) entry which is preliminary data.</text>
</comment>